<feature type="compositionally biased region" description="Basic and acidic residues" evidence="1">
    <location>
        <begin position="107"/>
        <end position="124"/>
    </location>
</feature>
<reference evidence="3" key="1">
    <citation type="submission" date="2016-09" db="EMBL/GenBank/DDBJ databases">
        <authorList>
            <person name="Jeantristanb JTB J.-T."/>
            <person name="Ricardo R."/>
        </authorList>
    </citation>
    <scope>NUCLEOTIDE SEQUENCE [LARGE SCALE GENOMIC DNA]</scope>
</reference>
<dbReference type="InterPro" id="IPR036397">
    <property type="entry name" value="RNaseH_sf"/>
</dbReference>
<sequence>MTCMNCLTSRSHLHFCDYHQDDWHDLLPLAEFPYNNSFHSSIGMTPFFASRGSLPKARSHPQGNACSGRSTIPCWSSRCPQLAQDQIRSSQEFHARYANLRRAPTPRQDEKEKHADNEVLCEKL</sequence>
<dbReference type="STRING" id="269621.A0A238FIT9"/>
<feature type="region of interest" description="Disordered" evidence="1">
    <location>
        <begin position="101"/>
        <end position="124"/>
    </location>
</feature>
<dbReference type="InterPro" id="IPR012337">
    <property type="entry name" value="RNaseH-like_sf"/>
</dbReference>
<protein>
    <submittedName>
        <fullName evidence="2">BQ2448_7092 protein</fullName>
    </submittedName>
</protein>
<gene>
    <name evidence="2" type="ORF">BQ2448_7092</name>
</gene>
<accession>A0A238FIT9</accession>
<dbReference type="GO" id="GO:0003676">
    <property type="term" value="F:nucleic acid binding"/>
    <property type="evidence" value="ECO:0007669"/>
    <property type="project" value="InterPro"/>
</dbReference>
<dbReference type="Proteomes" id="UP000198372">
    <property type="component" value="Unassembled WGS sequence"/>
</dbReference>
<evidence type="ECO:0000313" key="2">
    <source>
        <dbReference type="EMBL" id="SCV73167.1"/>
    </source>
</evidence>
<dbReference type="Gene3D" id="3.30.420.10">
    <property type="entry name" value="Ribonuclease H-like superfamily/Ribonuclease H"/>
    <property type="match status" value="1"/>
</dbReference>
<name>A0A238FIT9_9BASI</name>
<dbReference type="SUPFAM" id="SSF53098">
    <property type="entry name" value="Ribonuclease H-like"/>
    <property type="match status" value="1"/>
</dbReference>
<dbReference type="OrthoDB" id="3364639at2759"/>
<evidence type="ECO:0000313" key="3">
    <source>
        <dbReference type="Proteomes" id="UP000198372"/>
    </source>
</evidence>
<keyword evidence="3" id="KW-1185">Reference proteome</keyword>
<dbReference type="EMBL" id="FMSP01000017">
    <property type="protein sequence ID" value="SCV73167.1"/>
    <property type="molecule type" value="Genomic_DNA"/>
</dbReference>
<proteinExistence type="predicted"/>
<dbReference type="AlphaFoldDB" id="A0A238FIT9"/>
<organism evidence="2 3">
    <name type="scientific">Microbotryum intermedium</name>
    <dbReference type="NCBI Taxonomy" id="269621"/>
    <lineage>
        <taxon>Eukaryota</taxon>
        <taxon>Fungi</taxon>
        <taxon>Dikarya</taxon>
        <taxon>Basidiomycota</taxon>
        <taxon>Pucciniomycotina</taxon>
        <taxon>Microbotryomycetes</taxon>
        <taxon>Microbotryales</taxon>
        <taxon>Microbotryaceae</taxon>
        <taxon>Microbotryum</taxon>
    </lineage>
</organism>
<evidence type="ECO:0000256" key="1">
    <source>
        <dbReference type="SAM" id="MobiDB-lite"/>
    </source>
</evidence>